<dbReference type="SUPFAM" id="SSF50978">
    <property type="entry name" value="WD40 repeat-like"/>
    <property type="match status" value="1"/>
</dbReference>
<dbReference type="EMBL" id="BDEQ01000001">
    <property type="protein sequence ID" value="GAT98333.1"/>
    <property type="molecule type" value="Genomic_DNA"/>
</dbReference>
<gene>
    <name evidence="5" type="ORF">CL6EHI_011520</name>
</gene>
<dbReference type="Proteomes" id="UP000078387">
    <property type="component" value="Unassembled WGS sequence"/>
</dbReference>
<dbReference type="InterPro" id="IPR015943">
    <property type="entry name" value="WD40/YVTN_repeat-like_dom_sf"/>
</dbReference>
<dbReference type="InterPro" id="IPR036322">
    <property type="entry name" value="WD40_repeat_dom_sf"/>
</dbReference>
<dbReference type="VEuPathDB" id="AmoebaDB:KM1_178220"/>
<evidence type="ECO:0000256" key="2">
    <source>
        <dbReference type="ARBA" id="ARBA00022737"/>
    </source>
</evidence>
<evidence type="ECO:0000259" key="4">
    <source>
        <dbReference type="Pfam" id="PF23184"/>
    </source>
</evidence>
<reference evidence="5 6" key="1">
    <citation type="submission" date="2016-05" db="EMBL/GenBank/DDBJ databases">
        <title>First whole genome sequencing of Entamoeba histolytica HM1:IMSS-clone-6.</title>
        <authorList>
            <person name="Mukherjee Avik.K."/>
            <person name="Izumyama S."/>
            <person name="Nakada-Tsukui K."/>
            <person name="Nozaki T."/>
        </authorList>
    </citation>
    <scope>NUCLEOTIDE SEQUENCE [LARGE SCALE GENOMIC DNA]</scope>
    <source>
        <strain evidence="5 6">HM1:IMSS clone 6</strain>
    </source>
</reference>
<proteinExistence type="predicted"/>
<dbReference type="PROSITE" id="PS50082">
    <property type="entry name" value="WD_REPEATS_2"/>
    <property type="match status" value="2"/>
</dbReference>
<comment type="caution">
    <text evidence="5">The sequence shown here is derived from an EMBL/GenBank/DDBJ whole genome shotgun (WGS) entry which is preliminary data.</text>
</comment>
<evidence type="ECO:0000256" key="1">
    <source>
        <dbReference type="ARBA" id="ARBA00022574"/>
    </source>
</evidence>
<dbReference type="AlphaFoldDB" id="A0A5K1VPZ8"/>
<sequence>MEPEYTKYILGKVNSQQYQSNYNSIPPHLTIQKECYAHSDLITSLLFYQSGNSFISTSMDGYVMDWDTESFDFKNDYYIGHTGLIYGTTDENNYVAVICADGSVSLIDKRSGKYICIETPRRKATKCCFCQNDLVIGYNDGIIKCWNIAQQKFGDTIEQHHKSITSLSSKKNEIMSASTEGTVGIWDVIKKEKRYTFSLDKSIMNCKYVPNGKMLLLLMETGDAFFYKLENNSKSQYFYGFNKINQNSPFDFLTDTREGQFLKKFIVNSDGINSINFWSVETMKCIQSIPTDDITITALSCHPTEMFFITGGDLSDTSIKLWK</sequence>
<protein>
    <submittedName>
        <fullName evidence="5">WD domain containing protein</fullName>
    </submittedName>
</protein>
<dbReference type="InterPro" id="IPR050505">
    <property type="entry name" value="WDR55/POC1"/>
</dbReference>
<keyword evidence="2" id="KW-0677">Repeat</keyword>
<keyword evidence="1 3" id="KW-0853">WD repeat</keyword>
<dbReference type="Gene3D" id="2.130.10.10">
    <property type="entry name" value="YVTN repeat-like/Quinoprotein amine dehydrogenase"/>
    <property type="match status" value="1"/>
</dbReference>
<accession>A0A5K1VPZ8</accession>
<feature type="domain" description="Cfap43 second beta-propeller" evidence="4">
    <location>
        <begin position="92"/>
        <end position="233"/>
    </location>
</feature>
<dbReference type="Pfam" id="PF00400">
    <property type="entry name" value="WD40"/>
    <property type="match status" value="2"/>
</dbReference>
<dbReference type="PANTHER" id="PTHR44019:SF8">
    <property type="entry name" value="POC1 CENTRIOLAR PROTEIN HOMOLOG"/>
    <property type="match status" value="1"/>
</dbReference>
<dbReference type="PANTHER" id="PTHR44019">
    <property type="entry name" value="WD REPEAT-CONTAINING PROTEIN 55"/>
    <property type="match status" value="1"/>
</dbReference>
<feature type="repeat" description="WD" evidence="3">
    <location>
        <begin position="157"/>
        <end position="196"/>
    </location>
</feature>
<dbReference type="SMART" id="SM00320">
    <property type="entry name" value="WD40"/>
    <property type="match status" value="5"/>
</dbReference>
<dbReference type="VEuPathDB" id="AmoebaDB:EHI_011520"/>
<dbReference type="OMA" id="FWNIAQQ"/>
<dbReference type="InterPro" id="IPR001680">
    <property type="entry name" value="WD40_rpt"/>
</dbReference>
<feature type="repeat" description="WD" evidence="3">
    <location>
        <begin position="35"/>
        <end position="70"/>
    </location>
</feature>
<dbReference type="InterPro" id="IPR056297">
    <property type="entry name" value="Beta-prop_Cfap43_2nd"/>
</dbReference>
<organism evidence="5 6">
    <name type="scientific">Entamoeba histolytica</name>
    <dbReference type="NCBI Taxonomy" id="5759"/>
    <lineage>
        <taxon>Eukaryota</taxon>
        <taxon>Amoebozoa</taxon>
        <taxon>Evosea</taxon>
        <taxon>Archamoebae</taxon>
        <taxon>Mastigamoebida</taxon>
        <taxon>Entamoebidae</taxon>
        <taxon>Entamoeba</taxon>
    </lineage>
</organism>
<evidence type="ECO:0000256" key="3">
    <source>
        <dbReference type="PROSITE-ProRule" id="PRU00221"/>
    </source>
</evidence>
<dbReference type="VEuPathDB" id="AmoebaDB:EHI5A_143630"/>
<dbReference type="VEuPathDB" id="AmoebaDB:EHI8A_106400"/>
<evidence type="ECO:0000313" key="5">
    <source>
        <dbReference type="EMBL" id="GAT98333.1"/>
    </source>
</evidence>
<dbReference type="Pfam" id="PF23184">
    <property type="entry name" value="WD40_CFAP43"/>
    <property type="match status" value="1"/>
</dbReference>
<dbReference type="VEuPathDB" id="AmoebaDB:EHI7A_096140"/>
<evidence type="ECO:0000313" key="6">
    <source>
        <dbReference type="Proteomes" id="UP000078387"/>
    </source>
</evidence>
<name>A0A5K1VPZ8_ENTHI</name>